<evidence type="ECO:0000259" key="5">
    <source>
        <dbReference type="PROSITE" id="PS50075"/>
    </source>
</evidence>
<dbReference type="InterPro" id="IPR006162">
    <property type="entry name" value="Ppantetheine_attach_site"/>
</dbReference>
<dbReference type="CDD" id="cd05918">
    <property type="entry name" value="A_NRPS_SidN3_like"/>
    <property type="match status" value="1"/>
</dbReference>
<dbReference type="Proteomes" id="UP000076449">
    <property type="component" value="Chromosome II"/>
</dbReference>
<dbReference type="GO" id="GO:0005737">
    <property type="term" value="C:cytoplasm"/>
    <property type="evidence" value="ECO:0007669"/>
    <property type="project" value="TreeGrafter"/>
</dbReference>
<evidence type="ECO:0000256" key="1">
    <source>
        <dbReference type="ARBA" id="ARBA00022450"/>
    </source>
</evidence>
<dbReference type="InterPro" id="IPR042099">
    <property type="entry name" value="ANL_N_sf"/>
</dbReference>
<dbReference type="EMBL" id="CM002799">
    <property type="protein sequence ID" value="KZN89776.1"/>
    <property type="molecule type" value="Genomic_DNA"/>
</dbReference>
<name>A0A167UXU8_PENCH</name>
<feature type="domain" description="Carrier" evidence="5">
    <location>
        <begin position="783"/>
        <end position="859"/>
    </location>
</feature>
<evidence type="ECO:0000256" key="4">
    <source>
        <dbReference type="ARBA" id="ARBA00029454"/>
    </source>
</evidence>
<dbReference type="SUPFAM" id="SSF47336">
    <property type="entry name" value="ACP-like"/>
    <property type="match status" value="1"/>
</dbReference>
<dbReference type="PhylomeDB" id="A0A167UXU8"/>
<dbReference type="Pfam" id="PF00501">
    <property type="entry name" value="AMP-binding"/>
    <property type="match status" value="1"/>
</dbReference>
<dbReference type="GO" id="GO:0016874">
    <property type="term" value="F:ligase activity"/>
    <property type="evidence" value="ECO:0007669"/>
    <property type="project" value="UniProtKB-KW"/>
</dbReference>
<reference evidence="6" key="1">
    <citation type="journal article" date="2014" name="Genome Announc.">
        <title>Complete sequencing and chromosome-scale genome assembly of the industrial progenitor strain P2niaD18 from the penicillin producer Penicillium chrysogenum.</title>
        <authorList>
            <person name="Specht T."/>
            <person name="Dahlmann T.A."/>
            <person name="Zadra I."/>
            <person name="Kurnsteiner H."/>
            <person name="Kuck U."/>
        </authorList>
    </citation>
    <scope>NUCLEOTIDE SEQUENCE [LARGE SCALE GENOMIC DNA]</scope>
    <source>
        <strain evidence="6">P2niaD18</strain>
    </source>
</reference>
<evidence type="ECO:0000256" key="2">
    <source>
        <dbReference type="ARBA" id="ARBA00022553"/>
    </source>
</evidence>
<dbReference type="Gene3D" id="3.30.559.30">
    <property type="entry name" value="Nonribosomal peptide synthetase, condensation domain"/>
    <property type="match status" value="1"/>
</dbReference>
<dbReference type="InterPro" id="IPR036736">
    <property type="entry name" value="ACP-like_sf"/>
</dbReference>
<dbReference type="AlphaFoldDB" id="A0A167UXU8"/>
<organism evidence="6">
    <name type="scientific">Penicillium chrysogenum</name>
    <name type="common">Penicillium notatum</name>
    <dbReference type="NCBI Taxonomy" id="5076"/>
    <lineage>
        <taxon>Eukaryota</taxon>
        <taxon>Fungi</taxon>
        <taxon>Dikarya</taxon>
        <taxon>Ascomycota</taxon>
        <taxon>Pezizomycotina</taxon>
        <taxon>Eurotiomycetes</taxon>
        <taxon>Eurotiomycetidae</taxon>
        <taxon>Eurotiales</taxon>
        <taxon>Aspergillaceae</taxon>
        <taxon>Penicillium</taxon>
        <taxon>Penicillium chrysogenum species complex</taxon>
    </lineage>
</organism>
<dbReference type="GO" id="GO:0043041">
    <property type="term" value="P:amino acid activation for nonribosomal peptide biosynthetic process"/>
    <property type="evidence" value="ECO:0007669"/>
    <property type="project" value="TreeGrafter"/>
</dbReference>
<dbReference type="Gene3D" id="1.10.1200.10">
    <property type="entry name" value="ACP-like"/>
    <property type="match status" value="1"/>
</dbReference>
<keyword evidence="2" id="KW-0597">Phosphoprotein</keyword>
<dbReference type="GO" id="GO:0031177">
    <property type="term" value="F:phosphopantetheine binding"/>
    <property type="evidence" value="ECO:0007669"/>
    <property type="project" value="TreeGrafter"/>
</dbReference>
<protein>
    <submittedName>
        <fullName evidence="6">Nonribosomal peptide synthetase</fullName>
    </submittedName>
</protein>
<dbReference type="InterPro" id="IPR009081">
    <property type="entry name" value="PP-bd_ACP"/>
</dbReference>
<dbReference type="PANTHER" id="PTHR45527:SF16">
    <property type="entry name" value="NONRIBOSOMAL PEPTIDE SYNTHASE ATNA-RELATED"/>
    <property type="match status" value="1"/>
</dbReference>
<dbReference type="PROSITE" id="PS00455">
    <property type="entry name" value="AMP_BINDING"/>
    <property type="match status" value="1"/>
</dbReference>
<dbReference type="Pfam" id="PF00550">
    <property type="entry name" value="PP-binding"/>
    <property type="match status" value="1"/>
</dbReference>
<proteinExistence type="inferred from homology"/>
<dbReference type="Gene3D" id="3.30.300.30">
    <property type="match status" value="1"/>
</dbReference>
<dbReference type="Gene3D" id="3.40.50.12780">
    <property type="entry name" value="N-terminal domain of ligase-like"/>
    <property type="match status" value="1"/>
</dbReference>
<dbReference type="PROSITE" id="PS00012">
    <property type="entry name" value="PHOSPHOPANTETHEINE"/>
    <property type="match status" value="1"/>
</dbReference>
<dbReference type="InterPro" id="IPR020845">
    <property type="entry name" value="AMP-binding_CS"/>
</dbReference>
<gene>
    <name evidence="6" type="ORF">EN45_084120</name>
</gene>
<keyword evidence="1" id="KW-0596">Phosphopantetheine</keyword>
<keyword evidence="3" id="KW-0436">Ligase</keyword>
<sequence>MSSSEAWTKALRDIEPCHFPSLVHEPAASPTVENVCTSLILPTIPRPGSITGDLFTEDEVCKLAFVLLLRAYIRTDSVSCAFVRRGSPTTSTTLYNVLHAHLDASATLFDNSRQHLWTTQPDVPQEMHQVDAWARSSKSFNTTLCLIMQQEQHEADQQQLLDDDLDLDLILRIEQTSPAAGTDGHHRAKMVTLSYKTDFLDKWYAQNILATFETILQTMAADITRPLKNVNPISNRDLQTIRSWNATVPTYVYQTLNEQFEGTFRENTEREAVYTTAGSLTYRELDDLSTVLAVRLMKLGVKPNTVVPIFMSKSRWSVCAIAAVWKAGGAIATMDPAYPNERLFAIVDEFEARVIISDPEQRPRFVEPSHVHVVDEVAELPHFPKANGLPVSRAEAWKMSGVKPRDLAVVAFTSGSSGKPKGVLHTHDRLTSEHLSYSWNVEYTNGSRILQFASYAYIASVGETQRVFSHGATLCVPSEEERLSNLADFARRSRATRSYLTSSAVRTLNPKDVPSLKILCGGGEPIPKDLEEIWGPHVHFIQVYGATEGGFLARDRTSKNHNKRGLCPVGGLAWLVDPDDVDKLVPVGAAGGIVFESHELALGYLNDPEKTAKTFIDPPSWARVRPQAKGCRYLRNGDMGRYEADGSVTVLGRADTQVKINGQRVELGDVESNLRILLPLEWVVVVELVKPGDAPDRPILTAFVRPNKAFAGDARTVFADAKARLERALPRHMIPRACVVVKEIPGHYKTDRRKLRNEASELGYKALLASLAVGNGSSKRPVPPATEKEHILAEIWAMILHQDIDVVGRRQDFIALGGDSLAAIKLVSAARGKNLELTTQQILSHPVLEEMANLAIATSTDLQAIDHQSPSKKMCQLR</sequence>
<evidence type="ECO:0000256" key="3">
    <source>
        <dbReference type="ARBA" id="ARBA00022598"/>
    </source>
</evidence>
<dbReference type="PROSITE" id="PS50075">
    <property type="entry name" value="CARRIER"/>
    <property type="match status" value="1"/>
</dbReference>
<accession>A0A167UXU8</accession>
<dbReference type="SUPFAM" id="SSF56801">
    <property type="entry name" value="Acetyl-CoA synthetase-like"/>
    <property type="match status" value="1"/>
</dbReference>
<dbReference type="InterPro" id="IPR000873">
    <property type="entry name" value="AMP-dep_synth/lig_dom"/>
</dbReference>
<dbReference type="PANTHER" id="PTHR45527">
    <property type="entry name" value="NONRIBOSOMAL PEPTIDE SYNTHETASE"/>
    <property type="match status" value="1"/>
</dbReference>
<comment type="similarity">
    <text evidence="4">Belongs to the NRP synthetase family.</text>
</comment>
<dbReference type="InterPro" id="IPR045851">
    <property type="entry name" value="AMP-bd_C_sf"/>
</dbReference>
<evidence type="ECO:0000313" key="6">
    <source>
        <dbReference type="EMBL" id="KZN89776.1"/>
    </source>
</evidence>
<dbReference type="GO" id="GO:0044550">
    <property type="term" value="P:secondary metabolite biosynthetic process"/>
    <property type="evidence" value="ECO:0007669"/>
    <property type="project" value="TreeGrafter"/>
</dbReference>